<gene>
    <name evidence="3" type="primary">ygaP</name>
    <name evidence="3" type="ORF">NCTC10296_01228</name>
</gene>
<dbReference type="KEGG" id="nci:NCTC10296_01228"/>
<dbReference type="InterPro" id="IPR001763">
    <property type="entry name" value="Rhodanese-like_dom"/>
</dbReference>
<evidence type="ECO:0000256" key="1">
    <source>
        <dbReference type="SAM" id="Phobius"/>
    </source>
</evidence>
<dbReference type="SMART" id="SM00450">
    <property type="entry name" value="RHOD"/>
    <property type="match status" value="1"/>
</dbReference>
<evidence type="ECO:0000259" key="2">
    <source>
        <dbReference type="PROSITE" id="PS50206"/>
    </source>
</evidence>
<organism evidence="3 4">
    <name type="scientific">Neisseria canis</name>
    <dbReference type="NCBI Taxonomy" id="493"/>
    <lineage>
        <taxon>Bacteria</taxon>
        <taxon>Pseudomonadati</taxon>
        <taxon>Pseudomonadota</taxon>
        <taxon>Betaproteobacteria</taxon>
        <taxon>Neisseriales</taxon>
        <taxon>Neisseriaceae</taxon>
        <taxon>Neisseria</taxon>
    </lineage>
</organism>
<protein>
    <submittedName>
        <fullName evidence="3">Inner membrane protein ygaP</fullName>
    </submittedName>
</protein>
<dbReference type="EMBL" id="LR134313">
    <property type="protein sequence ID" value="VEF01205.1"/>
    <property type="molecule type" value="Genomic_DNA"/>
</dbReference>
<name>A0A448D832_9NEIS</name>
<evidence type="ECO:0000313" key="3">
    <source>
        <dbReference type="EMBL" id="VEF01205.1"/>
    </source>
</evidence>
<dbReference type="SUPFAM" id="SSF52821">
    <property type="entry name" value="Rhodanese/Cell cycle control phosphatase"/>
    <property type="match status" value="1"/>
</dbReference>
<dbReference type="Gene3D" id="6.10.140.1340">
    <property type="match status" value="1"/>
</dbReference>
<dbReference type="InterPro" id="IPR021309">
    <property type="entry name" value="YgaP-like_TM"/>
</dbReference>
<sequence>MPITTITAADAQNKLQNGAVLIDIRGEDEYRRERIVNALLQPFPQLQQQGLPAGAQQAACVIFHCKSGMRTRNAANALAQSAGAKEAFILENGLEGWKAAGFPTLFNASQPLELMRQVQIAAGSLALAGAVLGWLASPAFYLLCAFVGAGLLTAGLTGFCGMARLLMLIPWNRR</sequence>
<reference evidence="3 4" key="1">
    <citation type="submission" date="2018-12" db="EMBL/GenBank/DDBJ databases">
        <authorList>
            <consortium name="Pathogen Informatics"/>
        </authorList>
    </citation>
    <scope>NUCLEOTIDE SEQUENCE [LARGE SCALE GENOMIC DNA]</scope>
    <source>
        <strain evidence="3 4">NCTC10296</strain>
    </source>
</reference>
<feature type="transmembrane region" description="Helical" evidence="1">
    <location>
        <begin position="140"/>
        <end position="166"/>
    </location>
</feature>
<dbReference type="Pfam" id="PF00581">
    <property type="entry name" value="Rhodanese"/>
    <property type="match status" value="1"/>
</dbReference>
<dbReference type="Pfam" id="PF11127">
    <property type="entry name" value="YgaP-like_TM"/>
    <property type="match status" value="1"/>
</dbReference>
<dbReference type="AlphaFoldDB" id="A0A448D832"/>
<dbReference type="STRING" id="493.BWD07_06790"/>
<dbReference type="PANTHER" id="PTHR43031">
    <property type="entry name" value="FAD-DEPENDENT OXIDOREDUCTASE"/>
    <property type="match status" value="1"/>
</dbReference>
<dbReference type="OrthoDB" id="1445766at2"/>
<dbReference type="InterPro" id="IPR050229">
    <property type="entry name" value="GlpE_sulfurtransferase"/>
</dbReference>
<feature type="domain" description="Rhodanese" evidence="2">
    <location>
        <begin position="15"/>
        <end position="106"/>
    </location>
</feature>
<dbReference type="Gene3D" id="3.40.250.10">
    <property type="entry name" value="Rhodanese-like domain"/>
    <property type="match status" value="1"/>
</dbReference>
<dbReference type="RefSeq" id="WP_085416612.1">
    <property type="nucleotide sequence ID" value="NZ_CAUJPY010000005.1"/>
</dbReference>
<accession>A0A448D832</accession>
<dbReference type="Proteomes" id="UP000279284">
    <property type="component" value="Chromosome"/>
</dbReference>
<keyword evidence="1" id="KW-0472">Membrane</keyword>
<keyword evidence="1" id="KW-0812">Transmembrane</keyword>
<keyword evidence="1" id="KW-1133">Transmembrane helix</keyword>
<keyword evidence="4" id="KW-1185">Reference proteome</keyword>
<evidence type="ECO:0000313" key="4">
    <source>
        <dbReference type="Proteomes" id="UP000279284"/>
    </source>
</evidence>
<dbReference type="InterPro" id="IPR036873">
    <property type="entry name" value="Rhodanese-like_dom_sf"/>
</dbReference>
<dbReference type="PANTHER" id="PTHR43031:SF7">
    <property type="entry name" value="NITRIC OXIDE REDUCTASE FLRD-NAD(+) REDUCTASE"/>
    <property type="match status" value="1"/>
</dbReference>
<dbReference type="PROSITE" id="PS50206">
    <property type="entry name" value="RHODANESE_3"/>
    <property type="match status" value="1"/>
</dbReference>
<feature type="transmembrane region" description="Helical" evidence="1">
    <location>
        <begin position="118"/>
        <end position="134"/>
    </location>
</feature>
<proteinExistence type="predicted"/>